<dbReference type="OrthoDB" id="10651648at2759"/>
<evidence type="ECO:0000313" key="2">
    <source>
        <dbReference type="EMBL" id="CDR38373.1"/>
    </source>
</evidence>
<feature type="compositionally biased region" description="Basic residues" evidence="1">
    <location>
        <begin position="1"/>
        <end position="11"/>
    </location>
</feature>
<organism evidence="2">
    <name type="scientific">Rhodotorula toruloides</name>
    <name type="common">Yeast</name>
    <name type="synonym">Rhodosporidium toruloides</name>
    <dbReference type="NCBI Taxonomy" id="5286"/>
    <lineage>
        <taxon>Eukaryota</taxon>
        <taxon>Fungi</taxon>
        <taxon>Dikarya</taxon>
        <taxon>Basidiomycota</taxon>
        <taxon>Pucciniomycotina</taxon>
        <taxon>Microbotryomycetes</taxon>
        <taxon>Sporidiobolales</taxon>
        <taxon>Sporidiobolaceae</taxon>
        <taxon>Rhodotorula</taxon>
    </lineage>
</organism>
<accession>A0A061AUH4</accession>
<feature type="compositionally biased region" description="Basic and acidic residues" evidence="1">
    <location>
        <begin position="109"/>
        <end position="125"/>
    </location>
</feature>
<name>A0A061AUH4_RHOTO</name>
<protein>
    <submittedName>
        <fullName evidence="2">RHTO0S03e08790g1_1</fullName>
    </submittedName>
</protein>
<dbReference type="AlphaFoldDB" id="A0A061AUH4"/>
<feature type="region of interest" description="Disordered" evidence="1">
    <location>
        <begin position="98"/>
        <end position="172"/>
    </location>
</feature>
<dbReference type="EMBL" id="LK052938">
    <property type="protein sequence ID" value="CDR38373.1"/>
    <property type="molecule type" value="Genomic_DNA"/>
</dbReference>
<feature type="compositionally biased region" description="Acidic residues" evidence="1">
    <location>
        <begin position="136"/>
        <end position="150"/>
    </location>
</feature>
<proteinExistence type="predicted"/>
<gene>
    <name evidence="2" type="ORF">RHTO0S_03e08790g</name>
</gene>
<reference evidence="2" key="1">
    <citation type="journal article" date="2014" name="Genome Announc.">
        <title>Draft genome sequence of Rhodosporidium toruloides CECT1137, an oleaginous yeast of biotechnological interest.</title>
        <authorList>
            <person name="Morin N."/>
            <person name="Calcas X."/>
            <person name="Devillers H."/>
            <person name="Durrens P."/>
            <person name="Sherman D.J."/>
            <person name="Nicaud J.-M."/>
            <person name="Neuveglise C."/>
        </authorList>
    </citation>
    <scope>NUCLEOTIDE SEQUENCE</scope>
    <source>
        <strain evidence="2">CECT1137</strain>
    </source>
</reference>
<evidence type="ECO:0000256" key="1">
    <source>
        <dbReference type="SAM" id="MobiDB-lite"/>
    </source>
</evidence>
<sequence length="172" mass="19754">MPSPPHNRRGSGGRGSSPLEEGNAHRSPAVLRSQQREVPRDEIDDAIDGAWDDQEEEERRREERERQREKEREERRAREWQQLLQVARLSRTVVEGFDRRSCPGSARTCFDKRSSDEHVGFHTDSEGGEQAGWNPEWDDAIDGGWSDEDATNARAEEAPPHQSRRSSRGARR</sequence>
<feature type="region of interest" description="Disordered" evidence="1">
    <location>
        <begin position="1"/>
        <end position="78"/>
    </location>
</feature>
<feature type="compositionally biased region" description="Basic and acidic residues" evidence="1">
    <location>
        <begin position="57"/>
        <end position="78"/>
    </location>
</feature>
<feature type="compositionally biased region" description="Acidic residues" evidence="1">
    <location>
        <begin position="42"/>
        <end position="56"/>
    </location>
</feature>
<feature type="compositionally biased region" description="Basic residues" evidence="1">
    <location>
        <begin position="162"/>
        <end position="172"/>
    </location>
</feature>